<proteinExistence type="predicted"/>
<accession>A0A0A9AKA3</accession>
<reference evidence="1" key="1">
    <citation type="submission" date="2014-09" db="EMBL/GenBank/DDBJ databases">
        <authorList>
            <person name="Magalhaes I.L.F."/>
            <person name="Oliveira U."/>
            <person name="Santos F.R."/>
            <person name="Vidigal T.H.D.A."/>
            <person name="Brescovit A.D."/>
            <person name="Santos A.J."/>
        </authorList>
    </citation>
    <scope>NUCLEOTIDE SEQUENCE</scope>
    <source>
        <tissue evidence="1">Shoot tissue taken approximately 20 cm above the soil surface</tissue>
    </source>
</reference>
<dbReference type="EMBL" id="GBRH01245806">
    <property type="protein sequence ID" value="JAD52089.1"/>
    <property type="molecule type" value="Transcribed_RNA"/>
</dbReference>
<protein>
    <submittedName>
        <fullName evidence="1">Uncharacterized protein</fullName>
    </submittedName>
</protein>
<reference evidence="1" key="2">
    <citation type="journal article" date="2015" name="Data Brief">
        <title>Shoot transcriptome of the giant reed, Arundo donax.</title>
        <authorList>
            <person name="Barrero R.A."/>
            <person name="Guerrero F.D."/>
            <person name="Moolhuijzen P."/>
            <person name="Goolsby J.A."/>
            <person name="Tidwell J."/>
            <person name="Bellgard S.E."/>
            <person name="Bellgard M.I."/>
        </authorList>
    </citation>
    <scope>NUCLEOTIDE SEQUENCE</scope>
    <source>
        <tissue evidence="1">Shoot tissue taken approximately 20 cm above the soil surface</tissue>
    </source>
</reference>
<dbReference type="AlphaFoldDB" id="A0A0A9AKA3"/>
<organism evidence="1">
    <name type="scientific">Arundo donax</name>
    <name type="common">Giant reed</name>
    <name type="synonym">Donax arundinaceus</name>
    <dbReference type="NCBI Taxonomy" id="35708"/>
    <lineage>
        <taxon>Eukaryota</taxon>
        <taxon>Viridiplantae</taxon>
        <taxon>Streptophyta</taxon>
        <taxon>Embryophyta</taxon>
        <taxon>Tracheophyta</taxon>
        <taxon>Spermatophyta</taxon>
        <taxon>Magnoliopsida</taxon>
        <taxon>Liliopsida</taxon>
        <taxon>Poales</taxon>
        <taxon>Poaceae</taxon>
        <taxon>PACMAD clade</taxon>
        <taxon>Arundinoideae</taxon>
        <taxon>Arundineae</taxon>
        <taxon>Arundo</taxon>
    </lineage>
</organism>
<sequence length="54" mass="6513">MRQTLEIQLKILQSKVELNNYIHNSRAQKTNNPKAKSNHHFTILLMSYDYNVYY</sequence>
<evidence type="ECO:0000313" key="1">
    <source>
        <dbReference type="EMBL" id="JAD52089.1"/>
    </source>
</evidence>
<name>A0A0A9AKA3_ARUDO</name>